<feature type="domain" description="Glycosyltransferase 2-like" evidence="2">
    <location>
        <begin position="9"/>
        <end position="122"/>
    </location>
</feature>
<evidence type="ECO:0000313" key="3">
    <source>
        <dbReference type="EMBL" id="MVQ50429.1"/>
    </source>
</evidence>
<dbReference type="RefSeq" id="WP_157343490.1">
    <property type="nucleotide sequence ID" value="NZ_WSEK01000004.1"/>
</dbReference>
<keyword evidence="4" id="KW-1185">Reference proteome</keyword>
<accession>A0A6L6XTB9</accession>
<gene>
    <name evidence="3" type="ORF">GON03_14680</name>
</gene>
<dbReference type="PANTHER" id="PTHR43179:SF7">
    <property type="entry name" value="RHAMNOSYLTRANSFERASE WBBL"/>
    <property type="match status" value="1"/>
</dbReference>
<dbReference type="EMBL" id="WSEK01000004">
    <property type="protein sequence ID" value="MVQ50429.1"/>
    <property type="molecule type" value="Genomic_DNA"/>
</dbReference>
<feature type="region of interest" description="Disordered" evidence="1">
    <location>
        <begin position="528"/>
        <end position="553"/>
    </location>
</feature>
<reference evidence="3 4" key="1">
    <citation type="submission" date="2019-12" db="EMBL/GenBank/DDBJ databases">
        <authorList>
            <person name="Huq M.A."/>
        </authorList>
    </citation>
    <scope>NUCLEOTIDE SEQUENCE [LARGE SCALE GENOMIC DNA]</scope>
    <source>
        <strain evidence="3 4">MAH-18</strain>
    </source>
</reference>
<dbReference type="InterPro" id="IPR029044">
    <property type="entry name" value="Nucleotide-diphossugar_trans"/>
</dbReference>
<dbReference type="CDD" id="cd04184">
    <property type="entry name" value="GT2_RfbC_Mx_like"/>
    <property type="match status" value="1"/>
</dbReference>
<dbReference type="GO" id="GO:0016757">
    <property type="term" value="F:glycosyltransferase activity"/>
    <property type="evidence" value="ECO:0007669"/>
    <property type="project" value="UniProtKB-KW"/>
</dbReference>
<evidence type="ECO:0000259" key="2">
    <source>
        <dbReference type="Pfam" id="PF00535"/>
    </source>
</evidence>
<feature type="domain" description="Glycosyltransferase 2-like" evidence="2">
    <location>
        <begin position="265"/>
        <end position="398"/>
    </location>
</feature>
<dbReference type="AlphaFoldDB" id="A0A6L6XTB9"/>
<dbReference type="Proteomes" id="UP000473525">
    <property type="component" value="Unassembled WGS sequence"/>
</dbReference>
<protein>
    <submittedName>
        <fullName evidence="3">Glycosyltransferase</fullName>
    </submittedName>
</protein>
<dbReference type="SUPFAM" id="SSF53448">
    <property type="entry name" value="Nucleotide-diphospho-sugar transferases"/>
    <property type="match status" value="2"/>
</dbReference>
<comment type="caution">
    <text evidence="3">The sequence shown here is derived from an EMBL/GenBank/DDBJ whole genome shotgun (WGS) entry which is preliminary data.</text>
</comment>
<organism evidence="3 4">
    <name type="scientific">Nocardioides agri</name>
    <dbReference type="NCBI Taxonomy" id="2682843"/>
    <lineage>
        <taxon>Bacteria</taxon>
        <taxon>Bacillati</taxon>
        <taxon>Actinomycetota</taxon>
        <taxon>Actinomycetes</taxon>
        <taxon>Propionibacteriales</taxon>
        <taxon>Nocardioidaceae</taxon>
        <taxon>Nocardioides</taxon>
    </lineage>
</organism>
<evidence type="ECO:0000256" key="1">
    <source>
        <dbReference type="SAM" id="MobiDB-lite"/>
    </source>
</evidence>
<evidence type="ECO:0000313" key="4">
    <source>
        <dbReference type="Proteomes" id="UP000473525"/>
    </source>
</evidence>
<keyword evidence="3" id="KW-0808">Transferase</keyword>
<sequence length="553" mass="61400">MDESRPTFSIVTPVYNPPLDILRSTIASVRAQAFRDWELILVDDRSPDDAVREVLRAEAATDPRIRVIERETNGHIVAASNDGIEAARGEFIALLDHDDLLVPQALRVVRRAIEQYPDADYLYSDEEIVDADGARLGQFHKPVWSPERLRGQMYTGHLSVLRTSVVREVGGFREGFDGSQDHDLVLRVTERARVIVHVPRVLYHWRGAPGSVVHDPEAKPYAWEAGRRAVQEHLDRVGIAATAELGRTRHSMRLQRRLDPEVTISVVIPTRGSQGLVWGKRRTFVVDAIRSMRERGGHQRVEFVVVYDEDTDPDRLDEVRAVGGPDVNLVPYRPPFNFSAKCNVGVAASYGDVIVLLNDDVEIASDGFLVDLVAPLYEEGVGATGARLLFSDSTIQHAGVVVFDGGPGHAMYKMRGTTPGPFSALVLNREVSAVTGACIALKRSTYERIGGMSEQFPLSYNDVDFCNKITAAGLRILWIASATAYHFESKSRDPEVRPWEKQLLAERWIPPLQDLYLPTYRRNGRSEIGVARGSAPRGHDAAGRPVAPRGDQA</sequence>
<name>A0A6L6XTB9_9ACTN</name>
<dbReference type="Pfam" id="PF00535">
    <property type="entry name" value="Glycos_transf_2"/>
    <property type="match status" value="2"/>
</dbReference>
<dbReference type="InterPro" id="IPR001173">
    <property type="entry name" value="Glyco_trans_2-like"/>
</dbReference>
<proteinExistence type="predicted"/>
<dbReference type="Gene3D" id="3.90.550.10">
    <property type="entry name" value="Spore Coat Polysaccharide Biosynthesis Protein SpsA, Chain A"/>
    <property type="match status" value="2"/>
</dbReference>
<dbReference type="PANTHER" id="PTHR43179">
    <property type="entry name" value="RHAMNOSYLTRANSFERASE WBBL"/>
    <property type="match status" value="1"/>
</dbReference>